<dbReference type="SUPFAM" id="SSF53448">
    <property type="entry name" value="Nucleotide-diphospho-sugar transferases"/>
    <property type="match status" value="1"/>
</dbReference>
<dbReference type="InterPro" id="IPR029044">
    <property type="entry name" value="Nucleotide-diphossugar_trans"/>
</dbReference>
<feature type="domain" description="Glycosyltransferase 2-like" evidence="1">
    <location>
        <begin position="85"/>
        <end position="211"/>
    </location>
</feature>
<dbReference type="OrthoDB" id="8404680at2"/>
<proteinExistence type="predicted"/>
<organism evidence="2 3">
    <name type="scientific">Bradyrhizobium erythrophlei</name>
    <dbReference type="NCBI Taxonomy" id="1437360"/>
    <lineage>
        <taxon>Bacteria</taxon>
        <taxon>Pseudomonadati</taxon>
        <taxon>Pseudomonadota</taxon>
        <taxon>Alphaproteobacteria</taxon>
        <taxon>Hyphomicrobiales</taxon>
        <taxon>Nitrobacteraceae</taxon>
        <taxon>Bradyrhizobium</taxon>
    </lineage>
</organism>
<dbReference type="RefSeq" id="WP_079600311.1">
    <property type="nucleotide sequence ID" value="NZ_LT670817.1"/>
</dbReference>
<protein>
    <submittedName>
        <fullName evidence="2">Glycosyltransferase, GT2 family</fullName>
    </submittedName>
</protein>
<gene>
    <name evidence="2" type="ORF">SAMN05443248_1068</name>
</gene>
<dbReference type="AlphaFoldDB" id="A0A1M5INU8"/>
<dbReference type="EMBL" id="LT670817">
    <property type="protein sequence ID" value="SHG30034.1"/>
    <property type="molecule type" value="Genomic_DNA"/>
</dbReference>
<evidence type="ECO:0000259" key="1">
    <source>
        <dbReference type="Pfam" id="PF13632"/>
    </source>
</evidence>
<dbReference type="Pfam" id="PF13632">
    <property type="entry name" value="Glyco_trans_2_3"/>
    <property type="match status" value="1"/>
</dbReference>
<dbReference type="InterPro" id="IPR001173">
    <property type="entry name" value="Glyco_trans_2-like"/>
</dbReference>
<dbReference type="Proteomes" id="UP000189796">
    <property type="component" value="Chromosome I"/>
</dbReference>
<dbReference type="GO" id="GO:0016740">
    <property type="term" value="F:transferase activity"/>
    <property type="evidence" value="ECO:0007669"/>
    <property type="project" value="UniProtKB-KW"/>
</dbReference>
<keyword evidence="2" id="KW-0808">Transferase</keyword>
<accession>A0A1M5INU8</accession>
<sequence>MTTHSPSRIAIVIASTGRPVELGRWSDHARRQTLPPSALVYAVAKPADLPRCSDLQGAVAVVASVPGLPIQRNAGLEAVIRSNDIIAYFDDDYVPSSYCVEGIDHFFRMHPDVAAANGMLLADGINSAGIPYEEATELVSRHDNRQRAQGVVLHELNGLYGCNMVFRAKAIGEERFDEQLPLYAWQEDIDFSARVGRHGRLVKTNAFHGVHQGMKGARLSGIRLGYSQVVNPIYLVRKGTLPAKDATKLMLKNILMNHAKAPFPEPWIDRLGRCRGNWLALFDVLTGRDHPKRILTLPR</sequence>
<reference evidence="2 3" key="1">
    <citation type="submission" date="2016-11" db="EMBL/GenBank/DDBJ databases">
        <authorList>
            <person name="Jaros S."/>
            <person name="Januszkiewicz K."/>
            <person name="Wedrychowicz H."/>
        </authorList>
    </citation>
    <scope>NUCLEOTIDE SEQUENCE [LARGE SCALE GENOMIC DNA]</scope>
    <source>
        <strain evidence="2 3">GAS138</strain>
    </source>
</reference>
<dbReference type="Gene3D" id="3.90.550.10">
    <property type="entry name" value="Spore Coat Polysaccharide Biosynthesis Protein SpsA, Chain A"/>
    <property type="match status" value="1"/>
</dbReference>
<name>A0A1M5INU8_9BRAD</name>
<evidence type="ECO:0000313" key="2">
    <source>
        <dbReference type="EMBL" id="SHG30034.1"/>
    </source>
</evidence>
<evidence type="ECO:0000313" key="3">
    <source>
        <dbReference type="Proteomes" id="UP000189796"/>
    </source>
</evidence>